<dbReference type="OrthoDB" id="20872at2759"/>
<evidence type="ECO:0000259" key="3">
    <source>
        <dbReference type="PROSITE" id="PS50020"/>
    </source>
</evidence>
<evidence type="ECO:0008006" key="7">
    <source>
        <dbReference type="Google" id="ProtNLM"/>
    </source>
</evidence>
<protein>
    <recommendedName>
        <fullName evidence="7">WW domain-containing protein</fullName>
    </recommendedName>
</protein>
<dbReference type="InterPro" id="IPR000504">
    <property type="entry name" value="RRM_dom"/>
</dbReference>
<dbReference type="EMBL" id="ABDG02000023">
    <property type="protein sequence ID" value="EHK45902.1"/>
    <property type="molecule type" value="Genomic_DNA"/>
</dbReference>
<dbReference type="STRING" id="452589.G9NT54"/>
<feature type="domain" description="RRM" evidence="4">
    <location>
        <begin position="487"/>
        <end position="566"/>
    </location>
</feature>
<sequence>MAQPSQSQQGNDNLINNIREWQSQQQNLQSTDYVDKVLEHIEIPRLSAGLLSLFKEAILLLREQATIPNDVRISLERSCSALILWSDGYGIAQGHLNDIFQRSSKLRHKVLKSLSRLGRVLTERLIPLAEISTVELQQLCSGVESSIEKACSIINEESCRQGDDSSSDAGSTFSDDDIYEVAEDLRIDTCVLSSLDPLIKYPVFDLQKEDVSKDDIHSTWSPQKFYIDKIINDFPLIDRSLASRLGNTNFERYLRCQANRDAIENEEGALLTAQEAPEPAGTVITGSKFHDSGVGTSIGPTIIHPQTIISQSRKDQSVRVPPLPKGAKDGMPFSCIACNSNVVITNNSGWKRHIYLDLQPYTCLDVSCSHSSTAFESREKWISHLALDHGMEPNWHSLECPLCKHVTGGGRLAVTGHFSKHLEEISLSALPIGIYSNEDSEHGSEVSDQDDDSENSQQKLQLKDKGKGKLTAIIDNDPINEQNTGSNTLYVYNFSKEASEEGLKAIFSKQQGYEKMLFKTTQAGPICFVEFHDTTSAIKALLNIHGQTLPLYETLKGGIRMSFASNFQGQLSELGIGDGWSDSGPKPSPSEDLPLPPGWAIFNQEKTHRIYYYNSETNVTYWQRPLFNFPYKRPPDMPPIYQGWIPLYDHGHQQWLFVNQDTGRAQWEAPLITPAYNPPPHMPPIPPEWTPLFDHRYQRWYYRNQETGRTQWEAPGVSQAAFKEAAERAAVETSAQEAKEEAVLAAEGRPAVASKKEVDLMAGLVTKKEDENELPKENQYALRVSVAKTEEAPSAEEEERASREEARLLREEIRALREEARTLREGIRAAQEAKQTTRDEEQTTQEAKERTASEAEKQADTLAPQKPS</sequence>
<dbReference type="AlphaFoldDB" id="G9NT54"/>
<keyword evidence="6" id="KW-1185">Reference proteome</keyword>
<proteinExistence type="predicted"/>
<dbReference type="CDD" id="cd00201">
    <property type="entry name" value="WW"/>
    <property type="match status" value="1"/>
</dbReference>
<dbReference type="PANTHER" id="PTHR35391">
    <property type="entry name" value="C2H2-TYPE DOMAIN-CONTAINING PROTEIN-RELATED"/>
    <property type="match status" value="1"/>
</dbReference>
<dbReference type="InterPro" id="IPR035979">
    <property type="entry name" value="RBD_domain_sf"/>
</dbReference>
<dbReference type="InterPro" id="IPR036020">
    <property type="entry name" value="WW_dom_sf"/>
</dbReference>
<name>G9NT54_HYPAI</name>
<dbReference type="InterPro" id="IPR012677">
    <property type="entry name" value="Nucleotide-bd_a/b_plait_sf"/>
</dbReference>
<feature type="domain" description="WW" evidence="3">
    <location>
        <begin position="593"/>
        <end position="627"/>
    </location>
</feature>
<comment type="caution">
    <text evidence="5">The sequence shown here is derived from an EMBL/GenBank/DDBJ whole genome shotgun (WGS) entry which is preliminary data.</text>
</comment>
<dbReference type="Gene3D" id="2.20.70.10">
    <property type="match status" value="2"/>
</dbReference>
<evidence type="ECO:0000256" key="2">
    <source>
        <dbReference type="SAM" id="MobiDB-lite"/>
    </source>
</evidence>
<dbReference type="GeneID" id="25783325"/>
<feature type="compositionally biased region" description="Basic and acidic residues" evidence="2">
    <location>
        <begin position="835"/>
        <end position="859"/>
    </location>
</feature>
<feature type="domain" description="WW" evidence="3">
    <location>
        <begin position="638"/>
        <end position="672"/>
    </location>
</feature>
<dbReference type="KEGG" id="tatv:25783325"/>
<dbReference type="HOGENOM" id="CLU_330387_0_0_1"/>
<evidence type="ECO:0000313" key="5">
    <source>
        <dbReference type="EMBL" id="EHK45902.1"/>
    </source>
</evidence>
<dbReference type="Pfam" id="PF00397">
    <property type="entry name" value="WW"/>
    <property type="match status" value="2"/>
</dbReference>
<dbReference type="SUPFAM" id="SSF51045">
    <property type="entry name" value="WW domain"/>
    <property type="match status" value="2"/>
</dbReference>
<dbReference type="Pfam" id="PF00076">
    <property type="entry name" value="RRM_1"/>
    <property type="match status" value="1"/>
</dbReference>
<evidence type="ECO:0000259" key="4">
    <source>
        <dbReference type="PROSITE" id="PS50102"/>
    </source>
</evidence>
<dbReference type="SUPFAM" id="SSF54928">
    <property type="entry name" value="RNA-binding domain, RBD"/>
    <property type="match status" value="1"/>
</dbReference>
<accession>G9NT54</accession>
<dbReference type="GO" id="GO:0003723">
    <property type="term" value="F:RNA binding"/>
    <property type="evidence" value="ECO:0007669"/>
    <property type="project" value="UniProtKB-UniRule"/>
</dbReference>
<feature type="region of interest" description="Disordered" evidence="2">
    <location>
        <begin position="786"/>
        <end position="805"/>
    </location>
</feature>
<reference evidence="5 6" key="1">
    <citation type="journal article" date="2011" name="Genome Biol.">
        <title>Comparative genome sequence analysis underscores mycoparasitism as the ancestral life style of Trichoderma.</title>
        <authorList>
            <person name="Kubicek C.P."/>
            <person name="Herrera-Estrella A."/>
            <person name="Seidl-Seiboth V."/>
            <person name="Martinez D.A."/>
            <person name="Druzhinina I.S."/>
            <person name="Thon M."/>
            <person name="Zeilinger S."/>
            <person name="Casas-Flores S."/>
            <person name="Horwitz B.A."/>
            <person name="Mukherjee P.K."/>
            <person name="Mukherjee M."/>
            <person name="Kredics L."/>
            <person name="Alcaraz L.D."/>
            <person name="Aerts A."/>
            <person name="Antal Z."/>
            <person name="Atanasova L."/>
            <person name="Cervantes-Badillo M.G."/>
            <person name="Challacombe J."/>
            <person name="Chertkov O."/>
            <person name="McCluskey K."/>
            <person name="Coulpier F."/>
            <person name="Deshpande N."/>
            <person name="von Doehren H."/>
            <person name="Ebbole D.J."/>
            <person name="Esquivel-Naranjo E.U."/>
            <person name="Fekete E."/>
            <person name="Flipphi M."/>
            <person name="Glaser F."/>
            <person name="Gomez-Rodriguez E.Y."/>
            <person name="Gruber S."/>
            <person name="Han C."/>
            <person name="Henrissat B."/>
            <person name="Hermosa R."/>
            <person name="Hernandez-Onate M."/>
            <person name="Karaffa L."/>
            <person name="Kosti I."/>
            <person name="Le Crom S."/>
            <person name="Lindquist E."/>
            <person name="Lucas S."/>
            <person name="Luebeck M."/>
            <person name="Luebeck P.S."/>
            <person name="Margeot A."/>
            <person name="Metz B."/>
            <person name="Misra M."/>
            <person name="Nevalainen H."/>
            <person name="Omann M."/>
            <person name="Packer N."/>
            <person name="Perrone G."/>
            <person name="Uresti-Rivera E.E."/>
            <person name="Salamov A."/>
            <person name="Schmoll M."/>
            <person name="Seiboth B."/>
            <person name="Shapiro H."/>
            <person name="Sukno S."/>
            <person name="Tamayo-Ramos J.A."/>
            <person name="Tisch D."/>
            <person name="Wiest A."/>
            <person name="Wilkinson H.H."/>
            <person name="Zhang M."/>
            <person name="Coutinho P.M."/>
            <person name="Kenerley C.M."/>
            <person name="Monte E."/>
            <person name="Baker S.E."/>
            <person name="Grigoriev I.V."/>
        </authorList>
    </citation>
    <scope>NUCLEOTIDE SEQUENCE [LARGE SCALE GENOMIC DNA]</scope>
    <source>
        <strain evidence="6">ATCC 20476 / IMI 206040</strain>
    </source>
</reference>
<evidence type="ECO:0000256" key="1">
    <source>
        <dbReference type="PROSITE-ProRule" id="PRU00176"/>
    </source>
</evidence>
<gene>
    <name evidence="5" type="ORF">TRIATDRAFT_318027</name>
</gene>
<dbReference type="SMART" id="SM00360">
    <property type="entry name" value="RRM"/>
    <property type="match status" value="1"/>
</dbReference>
<dbReference type="eggNOG" id="KOG0118">
    <property type="taxonomic scope" value="Eukaryota"/>
</dbReference>
<feature type="domain" description="WW" evidence="3">
    <location>
        <begin position="683"/>
        <end position="717"/>
    </location>
</feature>
<dbReference type="SMART" id="SM00456">
    <property type="entry name" value="WW"/>
    <property type="match status" value="3"/>
</dbReference>
<dbReference type="Gene3D" id="3.30.70.330">
    <property type="match status" value="1"/>
</dbReference>
<feature type="region of interest" description="Disordered" evidence="2">
    <location>
        <begin position="821"/>
        <end position="868"/>
    </location>
</feature>
<feature type="region of interest" description="Disordered" evidence="2">
    <location>
        <begin position="438"/>
        <end position="462"/>
    </location>
</feature>
<dbReference type="InterPro" id="IPR001202">
    <property type="entry name" value="WW_dom"/>
</dbReference>
<dbReference type="PROSITE" id="PS50102">
    <property type="entry name" value="RRM"/>
    <property type="match status" value="1"/>
</dbReference>
<dbReference type="PANTHER" id="PTHR35391:SF7">
    <property type="entry name" value="C2H2-TYPE DOMAIN-CONTAINING PROTEIN"/>
    <property type="match status" value="1"/>
</dbReference>
<dbReference type="PROSITE" id="PS50020">
    <property type="entry name" value="WW_DOMAIN_2"/>
    <property type="match status" value="3"/>
</dbReference>
<keyword evidence="1" id="KW-0694">RNA-binding</keyword>
<evidence type="ECO:0000313" key="6">
    <source>
        <dbReference type="Proteomes" id="UP000005426"/>
    </source>
</evidence>
<dbReference type="Proteomes" id="UP000005426">
    <property type="component" value="Unassembled WGS sequence"/>
</dbReference>
<organism evidence="5 6">
    <name type="scientific">Hypocrea atroviridis (strain ATCC 20476 / IMI 206040)</name>
    <name type="common">Trichoderma atroviride</name>
    <dbReference type="NCBI Taxonomy" id="452589"/>
    <lineage>
        <taxon>Eukaryota</taxon>
        <taxon>Fungi</taxon>
        <taxon>Dikarya</taxon>
        <taxon>Ascomycota</taxon>
        <taxon>Pezizomycotina</taxon>
        <taxon>Sordariomycetes</taxon>
        <taxon>Hypocreomycetidae</taxon>
        <taxon>Hypocreales</taxon>
        <taxon>Hypocreaceae</taxon>
        <taxon>Trichoderma</taxon>
    </lineage>
</organism>